<keyword evidence="2" id="KW-1185">Reference proteome</keyword>
<gene>
    <name evidence="1" type="ORF">T02_14454</name>
</gene>
<comment type="caution">
    <text evidence="1">The sequence shown here is derived from an EMBL/GenBank/DDBJ whole genome shotgun (WGS) entry which is preliminary data.</text>
</comment>
<proteinExistence type="predicted"/>
<sequence>MSEIKSKESPCENNVDVHGNVPMTTLTIKDAIEAYKTLKKFLKVVKRNGADPRKVEKLKRALEEIDNELKFCFNNAKLSVPLWLLRRLNGNADRSVFFSAALCQTARCFLVSARLCFLLPSKIFLALRKELLVLVLQQRPILAN</sequence>
<dbReference type="OrthoDB" id="5914804at2759"/>
<dbReference type="Proteomes" id="UP000054721">
    <property type="component" value="Unassembled WGS sequence"/>
</dbReference>
<evidence type="ECO:0000313" key="1">
    <source>
        <dbReference type="EMBL" id="KRZ49736.1"/>
    </source>
</evidence>
<evidence type="ECO:0000313" key="2">
    <source>
        <dbReference type="Proteomes" id="UP000054721"/>
    </source>
</evidence>
<dbReference type="EMBL" id="JYDW01000297">
    <property type="protein sequence ID" value="KRZ49736.1"/>
    <property type="molecule type" value="Genomic_DNA"/>
</dbReference>
<organism evidence="1 2">
    <name type="scientific">Trichinella nativa</name>
    <dbReference type="NCBI Taxonomy" id="6335"/>
    <lineage>
        <taxon>Eukaryota</taxon>
        <taxon>Metazoa</taxon>
        <taxon>Ecdysozoa</taxon>
        <taxon>Nematoda</taxon>
        <taxon>Enoplea</taxon>
        <taxon>Dorylaimia</taxon>
        <taxon>Trichinellida</taxon>
        <taxon>Trichinellidae</taxon>
        <taxon>Trichinella</taxon>
    </lineage>
</organism>
<accession>A0A0V1KQU8</accession>
<reference evidence="1 2" key="1">
    <citation type="submission" date="2015-05" db="EMBL/GenBank/DDBJ databases">
        <title>Evolution of Trichinella species and genotypes.</title>
        <authorList>
            <person name="Korhonen P.K."/>
            <person name="Edoardo P."/>
            <person name="Giuseppe L.R."/>
            <person name="Gasser R.B."/>
        </authorList>
    </citation>
    <scope>NUCLEOTIDE SEQUENCE [LARGE SCALE GENOMIC DNA]</scope>
    <source>
        <strain evidence="1">ISS10</strain>
    </source>
</reference>
<protein>
    <submittedName>
        <fullName evidence="1">Uncharacterized protein</fullName>
    </submittedName>
</protein>
<dbReference type="AlphaFoldDB" id="A0A0V1KQU8"/>
<name>A0A0V1KQU8_9BILA</name>